<protein>
    <recommendedName>
        <fullName evidence="4">Lipoprotein</fullName>
    </recommendedName>
</protein>
<dbReference type="EMBL" id="SGIU01000001">
    <property type="protein sequence ID" value="TAI49514.1"/>
    <property type="molecule type" value="Genomic_DNA"/>
</dbReference>
<evidence type="ECO:0000313" key="3">
    <source>
        <dbReference type="Proteomes" id="UP000291981"/>
    </source>
</evidence>
<feature type="region of interest" description="Disordered" evidence="1">
    <location>
        <begin position="196"/>
        <end position="223"/>
    </location>
</feature>
<proteinExistence type="predicted"/>
<comment type="caution">
    <text evidence="2">The sequence shown here is derived from an EMBL/GenBank/DDBJ whole genome shotgun (WGS) entry which is preliminary data.</text>
</comment>
<feature type="compositionally biased region" description="Polar residues" evidence="1">
    <location>
        <begin position="204"/>
        <end position="214"/>
    </location>
</feature>
<sequence length="223" mass="25264">MKNTYKSIALFLGCTLVLLASCQQKPKQEKTDDPPQQEEREVVKPPKSIISLEESKELYDNYTRNRVESIKAFELEMNDDENFKVARWSTYDFDEVKQYIAFVEQEAKKAKVDVTTLRFYFANYPNKEKFPDGKKVVHPRQNSIFIVPTINVDGQNFGFYIGADGEAKLIKDKTQVYQKGLGENNPKTQKAYASFAPSLAPQGGDQSLTMNRGSSGPPPPGDF</sequence>
<evidence type="ECO:0000256" key="1">
    <source>
        <dbReference type="SAM" id="MobiDB-lite"/>
    </source>
</evidence>
<dbReference type="AlphaFoldDB" id="A0A4Q8QHS7"/>
<evidence type="ECO:0008006" key="4">
    <source>
        <dbReference type="Google" id="ProtNLM"/>
    </source>
</evidence>
<feature type="compositionally biased region" description="Basic and acidic residues" evidence="1">
    <location>
        <begin position="26"/>
        <end position="44"/>
    </location>
</feature>
<reference evidence="2 3" key="1">
    <citation type="submission" date="2019-02" db="EMBL/GenBank/DDBJ databases">
        <title>Draft genome sequence of Muricauda sp. 176CP4-71.</title>
        <authorList>
            <person name="Park J.-S."/>
        </authorList>
    </citation>
    <scope>NUCLEOTIDE SEQUENCE [LARGE SCALE GENOMIC DNA]</scope>
    <source>
        <strain evidence="2 3">176CP4-71</strain>
    </source>
</reference>
<dbReference type="PROSITE" id="PS51257">
    <property type="entry name" value="PROKAR_LIPOPROTEIN"/>
    <property type="match status" value="1"/>
</dbReference>
<feature type="region of interest" description="Disordered" evidence="1">
    <location>
        <begin position="25"/>
        <end position="46"/>
    </location>
</feature>
<organism evidence="2 3">
    <name type="scientific">Flagellimonas allohymeniacidonis</name>
    <dbReference type="NCBI Taxonomy" id="2517819"/>
    <lineage>
        <taxon>Bacteria</taxon>
        <taxon>Pseudomonadati</taxon>
        <taxon>Bacteroidota</taxon>
        <taxon>Flavobacteriia</taxon>
        <taxon>Flavobacteriales</taxon>
        <taxon>Flavobacteriaceae</taxon>
        <taxon>Flagellimonas</taxon>
    </lineage>
</organism>
<dbReference type="OrthoDB" id="1427559at2"/>
<dbReference type="RefSeq" id="WP_130611547.1">
    <property type="nucleotide sequence ID" value="NZ_SGIU01000001.1"/>
</dbReference>
<keyword evidence="3" id="KW-1185">Reference proteome</keyword>
<gene>
    <name evidence="2" type="ORF">EW142_06850</name>
</gene>
<accession>A0A4Q8QHS7</accession>
<dbReference type="Proteomes" id="UP000291981">
    <property type="component" value="Unassembled WGS sequence"/>
</dbReference>
<name>A0A4Q8QHS7_9FLAO</name>
<evidence type="ECO:0000313" key="2">
    <source>
        <dbReference type="EMBL" id="TAI49514.1"/>
    </source>
</evidence>